<dbReference type="EMBL" id="PJND01000007">
    <property type="protein sequence ID" value="PKW30333.1"/>
    <property type="molecule type" value="Genomic_DNA"/>
</dbReference>
<comment type="caution">
    <text evidence="2">The sequence shown here is derived from an EMBL/GenBank/DDBJ whole genome shotgun (WGS) entry which is preliminary data.</text>
</comment>
<dbReference type="EMBL" id="RCCB01000012">
    <property type="protein sequence ID" value="RLJ24671.1"/>
    <property type="molecule type" value="Genomic_DNA"/>
</dbReference>
<reference evidence="2 4" key="2">
    <citation type="submission" date="2018-10" db="EMBL/GenBank/DDBJ databases">
        <title>Genomic Encyclopedia of Archaeal and Bacterial Type Strains, Phase II (KMG-II): from individual species to whole genera.</title>
        <authorList>
            <person name="Goeker M."/>
        </authorList>
    </citation>
    <scope>NUCLEOTIDE SEQUENCE [LARGE SCALE GENOMIC DNA]</scope>
    <source>
        <strain evidence="2 4">DSM 21886</strain>
    </source>
</reference>
<proteinExistence type="predicted"/>
<evidence type="ECO:0000313" key="2">
    <source>
        <dbReference type="EMBL" id="RLJ24671.1"/>
    </source>
</evidence>
<evidence type="ECO:0000313" key="3">
    <source>
        <dbReference type="Proteomes" id="UP000233767"/>
    </source>
</evidence>
<dbReference type="PROSITE" id="PS51257">
    <property type="entry name" value="PROKAR_LIPOPROTEIN"/>
    <property type="match status" value="1"/>
</dbReference>
<dbReference type="RefSeq" id="WP_101471971.1">
    <property type="nucleotide sequence ID" value="NZ_PJND01000007.1"/>
</dbReference>
<protein>
    <submittedName>
        <fullName evidence="2">Uncharacterized protein</fullName>
    </submittedName>
</protein>
<dbReference type="AlphaFoldDB" id="A0A497TZP9"/>
<dbReference type="Proteomes" id="UP000275027">
    <property type="component" value="Unassembled WGS sequence"/>
</dbReference>
<name>A0A497TZP9_9FLAO</name>
<accession>A0A497TZP9</accession>
<reference evidence="1 3" key="1">
    <citation type="submission" date="2017-12" db="EMBL/GenBank/DDBJ databases">
        <title>Genomic Encyclopedia of Type Strains, Phase III (KMG-III): the genomes of soil and plant-associated and newly described type strains.</title>
        <authorList>
            <person name="Whitman W."/>
        </authorList>
    </citation>
    <scope>NUCLEOTIDE SEQUENCE [LARGE SCALE GENOMIC DNA]</scope>
    <source>
        <strain evidence="1 3">IP-10</strain>
    </source>
</reference>
<sequence>MARSIIKIVPFLALFLLLSCSDDDGRKLGENGFTFNGGFHVLNNAFVTDENIIDETPGPISIVLSNVNLNDSTAVSNISKIYFDFNGVNLEAGTITDIPNYSIQTGGAYVQNAEDENYTYVDGTFLLKSSEAGLNATEKTVTINSVSENKIDLTFQFTRTDGQTFSGKYNGLFTDLSSNE</sequence>
<organism evidence="2 4">
    <name type="scientific">Flavobacterium lindanitolerans</name>
    <dbReference type="NCBI Taxonomy" id="428988"/>
    <lineage>
        <taxon>Bacteria</taxon>
        <taxon>Pseudomonadati</taxon>
        <taxon>Bacteroidota</taxon>
        <taxon>Flavobacteriia</taxon>
        <taxon>Flavobacteriales</taxon>
        <taxon>Flavobacteriaceae</taxon>
        <taxon>Flavobacterium</taxon>
    </lineage>
</organism>
<evidence type="ECO:0000313" key="1">
    <source>
        <dbReference type="EMBL" id="PKW30333.1"/>
    </source>
</evidence>
<evidence type="ECO:0000313" key="4">
    <source>
        <dbReference type="Proteomes" id="UP000275027"/>
    </source>
</evidence>
<keyword evidence="3" id="KW-1185">Reference proteome</keyword>
<gene>
    <name evidence="1" type="ORF">B0G92_1991</name>
    <name evidence="2" type="ORF">CLV50_2562</name>
</gene>
<dbReference type="Proteomes" id="UP000233767">
    <property type="component" value="Unassembled WGS sequence"/>
</dbReference>